<evidence type="ECO:0000313" key="2">
    <source>
        <dbReference type="Proteomes" id="UP000016517"/>
    </source>
</evidence>
<dbReference type="Pfam" id="PF19614">
    <property type="entry name" value="DUF6119"/>
    <property type="match status" value="1"/>
</dbReference>
<comment type="caution">
    <text evidence="1">The sequence shown here is derived from an EMBL/GenBank/DDBJ whole genome shotgun (WGS) entry which is preliminary data.</text>
</comment>
<dbReference type="NCBIfam" id="TIGR04141">
    <property type="entry name" value="TIGR04141 family sporadically distributed protein"/>
    <property type="match status" value="1"/>
</dbReference>
<sequence length="532" mass="62898">MGNTYNIYKIRPNKYDELIEKVEKVDLIEQKTIISGNYEMTFYFSEKLKGNEIWWWTTYREFFNKDVKAPSNHFFYGLLICRNTDDNKEIYAVSLGKSHFYLSKFIEFDFGISLAVRMADENTILLKKSRYFTGTKRQDISSYASFVKDSYESGESVEHIKLKATDKEIWGEKNIIFADSIQMDINKRPEELVEIFNSISDTVKRNPIINLPKLEAVTDEVLVEELDNELLTSLLDHNFAVGIEEIRAFGINICFSYSEYSYEIVYRKKKGKTFRRKLGNSLDILEIAKFVEDEKVVNLDNLKIQFKREDSGVYTSPIKEVVDYYKELEGYCYFLKNGEWFCFNSTFMEYLKRSLDNIETILKEDLIETEYLKWRAEKAENLDQEVVTDNKILYREYYFNQKLSQEEGYVLLDRQLKEIRAIETGKRKHKIEVADLYKDKEIISVKIASKPESLIYNIEQSKTSIELIMQKEVNIEYTINSAALWFVFDKNIQKITDISSIQFLLAIDSWKKRIEFFGLKPKIYISKHNKVQ</sequence>
<accession>A0AAV3JYK8</accession>
<proteinExistence type="predicted"/>
<gene>
    <name evidence="1" type="ORF">N173_18705</name>
</gene>
<reference evidence="1 2" key="1">
    <citation type="submission" date="2013-08" db="EMBL/GenBank/DDBJ databases">
        <title>Study of Ammonical-Nitrogen removal by Nitrification Denitrification process using lab isolates.</title>
        <authorList>
            <person name="Khardenavis A.A."/>
            <person name="Pal R.R."/>
            <person name="Kapley A."/>
            <person name="Qureshi A."/>
            <person name="Purohit H.J."/>
        </authorList>
    </citation>
    <scope>NUCLEOTIDE SEQUENCE [LARGE SCALE GENOMIC DNA]</scope>
    <source>
        <strain evidence="1 2">EGD-HP18</strain>
    </source>
</reference>
<organism evidence="1 2">
    <name type="scientific">Acinetobacter baumannii EGD-HP18</name>
    <dbReference type="NCBI Taxonomy" id="1358412"/>
    <lineage>
        <taxon>Bacteria</taxon>
        <taxon>Pseudomonadati</taxon>
        <taxon>Pseudomonadota</taxon>
        <taxon>Gammaproteobacteria</taxon>
        <taxon>Moraxellales</taxon>
        <taxon>Moraxellaceae</taxon>
        <taxon>Acinetobacter</taxon>
        <taxon>Acinetobacter calcoaceticus/baumannii complex</taxon>
    </lineage>
</organism>
<evidence type="ECO:0000313" key="1">
    <source>
        <dbReference type="EMBL" id="ERH68765.1"/>
    </source>
</evidence>
<dbReference type="Proteomes" id="UP000016517">
    <property type="component" value="Unassembled WGS sequence"/>
</dbReference>
<evidence type="ECO:0008006" key="3">
    <source>
        <dbReference type="Google" id="ProtNLM"/>
    </source>
</evidence>
<dbReference type="AlphaFoldDB" id="A0AAV3JYK8"/>
<protein>
    <recommendedName>
        <fullName evidence="3">Sporadically distributed protein, TIGR04141 family</fullName>
    </recommendedName>
</protein>
<name>A0AAV3JYK8_ACIBA</name>
<dbReference type="RefSeq" id="WP_021510973.1">
    <property type="nucleotide sequence ID" value="NZ_AVST01000070.1"/>
</dbReference>
<dbReference type="EMBL" id="AVST01000070">
    <property type="protein sequence ID" value="ERH68765.1"/>
    <property type="molecule type" value="Genomic_DNA"/>
</dbReference>
<dbReference type="InterPro" id="IPR026487">
    <property type="entry name" value="CHP04141"/>
</dbReference>